<evidence type="ECO:0000313" key="6">
    <source>
        <dbReference type="EMBL" id="MBP2184182.1"/>
    </source>
</evidence>
<evidence type="ECO:0000256" key="3">
    <source>
        <dbReference type="SAM" id="MobiDB-lite"/>
    </source>
</evidence>
<dbReference type="CDD" id="cd00827">
    <property type="entry name" value="init_cond_enzymes"/>
    <property type="match status" value="1"/>
</dbReference>
<dbReference type="EC" id="2.3.1.180" evidence="6"/>
<evidence type="ECO:0000259" key="5">
    <source>
        <dbReference type="Pfam" id="PF08545"/>
    </source>
</evidence>
<protein>
    <submittedName>
        <fullName evidence="6">3-oxoacyl-[acyl-carrier-protein] synthase-3</fullName>
        <ecNumber evidence="6">2.3.1.180</ecNumber>
    </submittedName>
</protein>
<keyword evidence="2 6" id="KW-0012">Acyltransferase</keyword>
<dbReference type="RefSeq" id="WP_209667235.1">
    <property type="nucleotide sequence ID" value="NZ_JAGGMS010000001.1"/>
</dbReference>
<dbReference type="Pfam" id="PF08541">
    <property type="entry name" value="ACP_syn_III_C"/>
    <property type="match status" value="1"/>
</dbReference>
<dbReference type="Proteomes" id="UP000741013">
    <property type="component" value="Unassembled WGS sequence"/>
</dbReference>
<dbReference type="PANTHER" id="PTHR34069">
    <property type="entry name" value="3-OXOACYL-[ACYL-CARRIER-PROTEIN] SYNTHASE 3"/>
    <property type="match status" value="1"/>
</dbReference>
<dbReference type="Pfam" id="PF08545">
    <property type="entry name" value="ACP_syn_III"/>
    <property type="match status" value="1"/>
</dbReference>
<dbReference type="InterPro" id="IPR013747">
    <property type="entry name" value="ACP_syn_III_C"/>
</dbReference>
<sequence>MRHDNVFLNGIGSHVPPVVAVEEAIQAGRLREADRVKIGATGVPISQTEETPPEMAVQAAEKALKNADSSPAEIGLLLFGCVWDPEHVAPAAHVHHHLGLNPEAMAFEIRQGCNGALAGMATAAWHLGSRPDAPPVLVTTADRFRAPAWDRYSARDGYLWGDAASAAVLSTREGPIRLRSTASRSMSEAEEVGRRPPISLGSPADLPGVRLRQEFHMYKRLGPQRVRSGLQSAVREVVERATGDAGTTLDGIARFLVPNMGEQWRRWALLEPLGISEAQTTWTEHGRHLGHTGLADQLLALEHLLDRGALNSGDRVVLASYAVGFTFTAAVVEIA</sequence>
<proteinExistence type="predicted"/>
<dbReference type="PANTHER" id="PTHR34069:SF2">
    <property type="entry name" value="BETA-KETOACYL-[ACYL-CARRIER-PROTEIN] SYNTHASE III"/>
    <property type="match status" value="1"/>
</dbReference>
<evidence type="ECO:0000256" key="1">
    <source>
        <dbReference type="ARBA" id="ARBA00022679"/>
    </source>
</evidence>
<comment type="caution">
    <text evidence="6">The sequence shown here is derived from an EMBL/GenBank/DDBJ whole genome shotgun (WGS) entry which is preliminary data.</text>
</comment>
<gene>
    <name evidence="6" type="ORF">JOM49_005708</name>
</gene>
<accession>A0ABS4PXM2</accession>
<evidence type="ECO:0000313" key="7">
    <source>
        <dbReference type="Proteomes" id="UP000741013"/>
    </source>
</evidence>
<name>A0ABS4PXM2_9PSEU</name>
<feature type="domain" description="Beta-ketoacyl-[acyl-carrier-protein] synthase III C-terminal" evidence="4">
    <location>
        <begin position="245"/>
        <end position="334"/>
    </location>
</feature>
<evidence type="ECO:0000256" key="2">
    <source>
        <dbReference type="ARBA" id="ARBA00023315"/>
    </source>
</evidence>
<reference evidence="6 7" key="1">
    <citation type="submission" date="2021-03" db="EMBL/GenBank/DDBJ databases">
        <title>Sequencing the genomes of 1000 actinobacteria strains.</title>
        <authorList>
            <person name="Klenk H.-P."/>
        </authorList>
    </citation>
    <scope>NUCLEOTIDE SEQUENCE [LARGE SCALE GENOMIC DNA]</scope>
    <source>
        <strain evidence="6 7">DSM 45510</strain>
    </source>
</reference>
<organism evidence="6 7">
    <name type="scientific">Amycolatopsis magusensis</name>
    <dbReference type="NCBI Taxonomy" id="882444"/>
    <lineage>
        <taxon>Bacteria</taxon>
        <taxon>Bacillati</taxon>
        <taxon>Actinomycetota</taxon>
        <taxon>Actinomycetes</taxon>
        <taxon>Pseudonocardiales</taxon>
        <taxon>Pseudonocardiaceae</taxon>
        <taxon>Amycolatopsis</taxon>
    </lineage>
</organism>
<keyword evidence="7" id="KW-1185">Reference proteome</keyword>
<dbReference type="InterPro" id="IPR016039">
    <property type="entry name" value="Thiolase-like"/>
</dbReference>
<dbReference type="EMBL" id="JAGGMS010000001">
    <property type="protein sequence ID" value="MBP2184182.1"/>
    <property type="molecule type" value="Genomic_DNA"/>
</dbReference>
<dbReference type="SUPFAM" id="SSF53901">
    <property type="entry name" value="Thiolase-like"/>
    <property type="match status" value="1"/>
</dbReference>
<feature type="region of interest" description="Disordered" evidence="3">
    <location>
        <begin position="180"/>
        <end position="203"/>
    </location>
</feature>
<dbReference type="Gene3D" id="3.40.47.10">
    <property type="match status" value="2"/>
</dbReference>
<feature type="domain" description="Beta-ketoacyl-[acyl-carrier-protein] synthase III N-terminal" evidence="5">
    <location>
        <begin position="107"/>
        <end position="174"/>
    </location>
</feature>
<dbReference type="InterPro" id="IPR013751">
    <property type="entry name" value="ACP_syn_III_N"/>
</dbReference>
<dbReference type="GO" id="GO:0033818">
    <property type="term" value="F:beta-ketoacyl-acyl-carrier-protein synthase III activity"/>
    <property type="evidence" value="ECO:0007669"/>
    <property type="project" value="UniProtKB-EC"/>
</dbReference>
<keyword evidence="1 6" id="KW-0808">Transferase</keyword>
<evidence type="ECO:0000259" key="4">
    <source>
        <dbReference type="Pfam" id="PF08541"/>
    </source>
</evidence>